<dbReference type="Proteomes" id="UP000317982">
    <property type="component" value="Unassembled WGS sequence"/>
</dbReference>
<dbReference type="CDD" id="cd17321">
    <property type="entry name" value="MFS_MMR_MDR_like"/>
    <property type="match status" value="1"/>
</dbReference>
<dbReference type="PROSITE" id="PS50850">
    <property type="entry name" value="MFS"/>
    <property type="match status" value="1"/>
</dbReference>
<dbReference type="PANTHER" id="PTHR42718">
    <property type="entry name" value="MAJOR FACILITATOR SUPERFAMILY MULTIDRUG TRANSPORTER MFSC"/>
    <property type="match status" value="1"/>
</dbReference>
<evidence type="ECO:0000256" key="2">
    <source>
        <dbReference type="ARBA" id="ARBA00022692"/>
    </source>
</evidence>
<feature type="transmembrane region" description="Helical" evidence="5">
    <location>
        <begin position="193"/>
        <end position="212"/>
    </location>
</feature>
<dbReference type="GO" id="GO:0005886">
    <property type="term" value="C:plasma membrane"/>
    <property type="evidence" value="ECO:0007669"/>
    <property type="project" value="UniProtKB-SubCell"/>
</dbReference>
<dbReference type="InterPro" id="IPR020846">
    <property type="entry name" value="MFS_dom"/>
</dbReference>
<dbReference type="EMBL" id="VIRS01000017">
    <property type="protein sequence ID" value="TQS42670.1"/>
    <property type="molecule type" value="Genomic_DNA"/>
</dbReference>
<dbReference type="PANTHER" id="PTHR42718:SF48">
    <property type="entry name" value="CONSERVED TWO-DOMAIN MEMBRANE PROTEIN-RELATED"/>
    <property type="match status" value="1"/>
</dbReference>
<dbReference type="Gene3D" id="1.20.1250.20">
    <property type="entry name" value="MFS general substrate transporter like domains"/>
    <property type="match status" value="1"/>
</dbReference>
<feature type="transmembrane region" description="Helical" evidence="5">
    <location>
        <begin position="262"/>
        <end position="286"/>
    </location>
</feature>
<feature type="transmembrane region" description="Helical" evidence="5">
    <location>
        <begin position="46"/>
        <end position="63"/>
    </location>
</feature>
<feature type="transmembrane region" description="Helical" evidence="5">
    <location>
        <begin position="359"/>
        <end position="382"/>
    </location>
</feature>
<proteinExistence type="predicted"/>
<keyword evidence="2 5" id="KW-0812">Transmembrane</keyword>
<feature type="transmembrane region" description="Helical" evidence="5">
    <location>
        <begin position="298"/>
        <end position="319"/>
    </location>
</feature>
<dbReference type="InParanoid" id="A0A545AN22"/>
<keyword evidence="3 5" id="KW-1133">Transmembrane helix</keyword>
<evidence type="ECO:0000256" key="1">
    <source>
        <dbReference type="ARBA" id="ARBA00004651"/>
    </source>
</evidence>
<gene>
    <name evidence="7" type="ORF">FL583_23570</name>
</gene>
<feature type="transmembrane region" description="Helical" evidence="5">
    <location>
        <begin position="428"/>
        <end position="447"/>
    </location>
</feature>
<dbReference type="InterPro" id="IPR011701">
    <property type="entry name" value="MFS"/>
</dbReference>
<feature type="transmembrane region" description="Helical" evidence="5">
    <location>
        <begin position="218"/>
        <end position="241"/>
    </location>
</feature>
<sequence>MQKSSQVLAILCGAPFLAGLDLFVVNVAFADIGRSFPGHSLGDLSWILNGYAIVYAALLIPIGRWADRIGNRRAFVGGLIVFTAASAACALAPSVAALVGFRVVQAIGAAALTPTSMGLLLHAVPAERRAFSVRIWAATNALAAAIGPVVGGLLVELSWRWIFLINVPMGVVLVFAALRAVPDYRVPDPDTDLDLVGAAVLTVGIGALSLALVEGNDWGWGSTGVLVSFAVAAVALTGFAVNTARHPSPLIDLALFRVRTYAWANLAIWLFSAAFAAGLLGGILFLQEVWGYSAVKTGLAVAPGPLMVPVFALGGAALIRRVPAGWLAAIGCALWAAGSVLMLTSVGPTPAYFTELLPGWLLGGVGVGLTLPTILATATASLPPARSATGSAIVNMSRQVGTVIGVSVLVAVLGSPVGWAQAHAAFQRTWWVIAAIALVSAGAALGLSTARRTPAVSPSVVAAETR</sequence>
<dbReference type="OrthoDB" id="7375466at2"/>
<evidence type="ECO:0000256" key="5">
    <source>
        <dbReference type="SAM" id="Phobius"/>
    </source>
</evidence>
<feature type="transmembrane region" description="Helical" evidence="5">
    <location>
        <begin position="326"/>
        <end position="347"/>
    </location>
</feature>
<dbReference type="PRINTS" id="PR01036">
    <property type="entry name" value="TCRTETB"/>
</dbReference>
<dbReference type="RefSeq" id="WP_142706977.1">
    <property type="nucleotide sequence ID" value="NZ_VIRS01000017.1"/>
</dbReference>
<keyword evidence="8" id="KW-1185">Reference proteome</keyword>
<dbReference type="SUPFAM" id="SSF103473">
    <property type="entry name" value="MFS general substrate transporter"/>
    <property type="match status" value="1"/>
</dbReference>
<accession>A0A545AN22</accession>
<name>A0A545AN22_9ACTN</name>
<comment type="caution">
    <text evidence="7">The sequence shown here is derived from an EMBL/GenBank/DDBJ whole genome shotgun (WGS) entry which is preliminary data.</text>
</comment>
<evidence type="ECO:0000313" key="8">
    <source>
        <dbReference type="Proteomes" id="UP000317982"/>
    </source>
</evidence>
<feature type="transmembrane region" description="Helical" evidence="5">
    <location>
        <begin position="403"/>
        <end position="422"/>
    </location>
</feature>
<reference evidence="7 8" key="1">
    <citation type="submission" date="2019-07" db="EMBL/GenBank/DDBJ databases">
        <title>Cryptosporangium phraense sp. nov., isolated from plant litter.</title>
        <authorList>
            <person name="Suriyachadkun C."/>
        </authorList>
    </citation>
    <scope>NUCLEOTIDE SEQUENCE [LARGE SCALE GENOMIC DNA]</scope>
    <source>
        <strain evidence="7 8">A-T 5661</strain>
    </source>
</reference>
<dbReference type="AlphaFoldDB" id="A0A545AN22"/>
<dbReference type="InterPro" id="IPR036259">
    <property type="entry name" value="MFS_trans_sf"/>
</dbReference>
<feature type="transmembrane region" description="Helical" evidence="5">
    <location>
        <begin position="161"/>
        <end position="181"/>
    </location>
</feature>
<comment type="subcellular location">
    <subcellularLocation>
        <location evidence="1">Cell membrane</location>
        <topology evidence="1">Multi-pass membrane protein</topology>
    </subcellularLocation>
</comment>
<feature type="transmembrane region" description="Helical" evidence="5">
    <location>
        <begin position="75"/>
        <end position="97"/>
    </location>
</feature>
<evidence type="ECO:0000256" key="3">
    <source>
        <dbReference type="ARBA" id="ARBA00022989"/>
    </source>
</evidence>
<feature type="domain" description="Major facilitator superfamily (MFS) profile" evidence="6">
    <location>
        <begin position="7"/>
        <end position="452"/>
    </location>
</feature>
<evidence type="ECO:0000259" key="6">
    <source>
        <dbReference type="PROSITE" id="PS50850"/>
    </source>
</evidence>
<evidence type="ECO:0000313" key="7">
    <source>
        <dbReference type="EMBL" id="TQS42670.1"/>
    </source>
</evidence>
<feature type="transmembrane region" description="Helical" evidence="5">
    <location>
        <begin position="103"/>
        <end position="123"/>
    </location>
</feature>
<dbReference type="Pfam" id="PF07690">
    <property type="entry name" value="MFS_1"/>
    <property type="match status" value="1"/>
</dbReference>
<dbReference type="GO" id="GO:0022857">
    <property type="term" value="F:transmembrane transporter activity"/>
    <property type="evidence" value="ECO:0007669"/>
    <property type="project" value="InterPro"/>
</dbReference>
<evidence type="ECO:0000256" key="4">
    <source>
        <dbReference type="ARBA" id="ARBA00023136"/>
    </source>
</evidence>
<organism evidence="7 8">
    <name type="scientific">Cryptosporangium phraense</name>
    <dbReference type="NCBI Taxonomy" id="2593070"/>
    <lineage>
        <taxon>Bacteria</taxon>
        <taxon>Bacillati</taxon>
        <taxon>Actinomycetota</taxon>
        <taxon>Actinomycetes</taxon>
        <taxon>Cryptosporangiales</taxon>
        <taxon>Cryptosporangiaceae</taxon>
        <taxon>Cryptosporangium</taxon>
    </lineage>
</organism>
<feature type="transmembrane region" description="Helical" evidence="5">
    <location>
        <begin position="135"/>
        <end position="155"/>
    </location>
</feature>
<protein>
    <submittedName>
        <fullName evidence="7">MFS transporter</fullName>
    </submittedName>
</protein>
<dbReference type="Gene3D" id="1.20.1720.10">
    <property type="entry name" value="Multidrug resistance protein D"/>
    <property type="match status" value="1"/>
</dbReference>
<keyword evidence="4 5" id="KW-0472">Membrane</keyword>